<feature type="domain" description="Cytoskeleton-associated protein 2 C-terminal" evidence="7">
    <location>
        <begin position="470"/>
        <end position="625"/>
    </location>
</feature>
<gene>
    <name evidence="8" type="primary">ckap2l</name>
</gene>
<dbReference type="PANTHER" id="PTHR47078">
    <property type="entry name" value="CYTOSKELETON-ASSOCIATED PROTEIN 2-LIKE"/>
    <property type="match status" value="1"/>
</dbReference>
<dbReference type="OMA" id="TPMYVYR"/>
<feature type="compositionally biased region" description="Basic and acidic residues" evidence="6">
    <location>
        <begin position="395"/>
        <end position="411"/>
    </location>
</feature>
<feature type="compositionally biased region" description="Low complexity" evidence="6">
    <location>
        <begin position="306"/>
        <end position="319"/>
    </location>
</feature>
<dbReference type="InterPro" id="IPR029197">
    <property type="entry name" value="CKAP2_C"/>
</dbReference>
<accession>A0A669BLZ3</accession>
<evidence type="ECO:0000313" key="9">
    <source>
        <dbReference type="Proteomes" id="UP000005207"/>
    </source>
</evidence>
<dbReference type="Proteomes" id="UP000005207">
    <property type="component" value="Linkage group LG12"/>
</dbReference>
<name>A0A669BLZ3_ORENI</name>
<dbReference type="PANTHER" id="PTHR47078:SF1">
    <property type="entry name" value="CYTOSKELETON-ASSOCIATED PROTEIN 2-LIKE"/>
    <property type="match status" value="1"/>
</dbReference>
<keyword evidence="5" id="KW-0206">Cytoskeleton</keyword>
<sequence length="770" mass="84457">MLLRTNPLGFSVQAFHESQVWSLHVSIVKNLYLMVLNSCMFSVSEIRKQKLMEYLAAKGKLKLPDARSNLSGNCVSKKPVTSTQKVVAGKENKAPFDGFKRNISKGQSVTAQTSRDLEKKAFGVSNKGNILTAQQNNSRPAQPKPNRNPSLTRTYNVVSFKPHLNGAGHVNKQANGGIQTSGKAPLNTAHTVRVKSKSKFSFGPSSAVSGPTMTVSTRISLGPLVKTKTGLTPAVIQSRATKPNLTHTSVTAASTTTTNQIAKKVQSSSKSTTSVSQRFAANISSTTGAKNKVQSQNKLNSKPVLGSHSQPSKSQLSSGLKSTYTSLKCTVASFKPEGRVAAKKSSGQPANKSTKPRTEPKGKKGQPCKAAFQTFSRPANRCSSRPVGEPAVTDTGRKTKITKETAGKTENRASNAPPLKSGVKSRVAPLISQTVPPPSRTVRLTGQATNTKTPKVQSKVIPQTEGKKLTAAQVERMKKLQEWRESKGITYKRPPMQVKPQVRRTVSVPQPFWASMTEEDEAYSLICAVDRSLADCLKLLREGCRDQVKEVLSRLPAVSQKFAKYWICQVRLMEQEGNFDVLPMFEEAVRIVLEPVDELRIVVFDILKKKDEIQAKEQDKVFEHIPTPENTPDCGSNPLMTPKPVRALIYGERGNSSVVKYKITATPGGPPSQRRESVKVNGQEVRFFTPVRRSVRIERASLQYPSPLQDHDLCVNSYNDLLCEDEKERSEEQTDGEPSPSESGAPVYVYRENEALKDKVVVQLVCDDDD</sequence>
<reference evidence="9" key="1">
    <citation type="submission" date="2012-01" db="EMBL/GenBank/DDBJ databases">
        <title>The Genome Sequence of Oreochromis niloticus (Nile Tilapia).</title>
        <authorList>
            <consortium name="Broad Institute Genome Assembly Team"/>
            <consortium name="Broad Institute Sequencing Platform"/>
            <person name="Di Palma F."/>
            <person name="Johnson J."/>
            <person name="Lander E.S."/>
            <person name="Lindblad-Toh K."/>
        </authorList>
    </citation>
    <scope>NUCLEOTIDE SEQUENCE [LARGE SCALE GENOMIC DNA]</scope>
</reference>
<feature type="compositionally biased region" description="Polar residues" evidence="6">
    <location>
        <begin position="442"/>
        <end position="456"/>
    </location>
</feature>
<feature type="compositionally biased region" description="Polar residues" evidence="6">
    <location>
        <begin position="373"/>
        <end position="383"/>
    </location>
</feature>
<dbReference type="GO" id="GO:0072686">
    <property type="term" value="C:mitotic spindle"/>
    <property type="evidence" value="ECO:0007669"/>
    <property type="project" value="TreeGrafter"/>
</dbReference>
<feature type="region of interest" description="Disordered" evidence="6">
    <location>
        <begin position="286"/>
        <end position="319"/>
    </location>
</feature>
<reference evidence="8" key="2">
    <citation type="submission" date="2025-08" db="UniProtKB">
        <authorList>
            <consortium name="Ensembl"/>
        </authorList>
    </citation>
    <scope>IDENTIFICATION</scope>
</reference>
<feature type="region of interest" description="Disordered" evidence="6">
    <location>
        <begin position="725"/>
        <end position="748"/>
    </location>
</feature>
<protein>
    <submittedName>
        <fullName evidence="8">Cytoskeleton associated protein 2-like</fullName>
    </submittedName>
</protein>
<feature type="region of interest" description="Disordered" evidence="6">
    <location>
        <begin position="337"/>
        <end position="460"/>
    </location>
</feature>
<dbReference type="Ensembl" id="ENSONIT00000067551.1">
    <property type="protein sequence ID" value="ENSONIP00000035589.1"/>
    <property type="gene ID" value="ENSONIG00000031529.1"/>
</dbReference>
<evidence type="ECO:0000259" key="7">
    <source>
        <dbReference type="Pfam" id="PF15297"/>
    </source>
</evidence>
<evidence type="ECO:0000256" key="6">
    <source>
        <dbReference type="SAM" id="MobiDB-lite"/>
    </source>
</evidence>
<dbReference type="Pfam" id="PF15297">
    <property type="entry name" value="CKAP2_C"/>
    <property type="match status" value="2"/>
</dbReference>
<evidence type="ECO:0000256" key="1">
    <source>
        <dbReference type="ARBA" id="ARBA00004245"/>
    </source>
</evidence>
<evidence type="ECO:0000256" key="2">
    <source>
        <dbReference type="ARBA" id="ARBA00009468"/>
    </source>
</evidence>
<evidence type="ECO:0000256" key="5">
    <source>
        <dbReference type="ARBA" id="ARBA00023212"/>
    </source>
</evidence>
<evidence type="ECO:0000256" key="3">
    <source>
        <dbReference type="ARBA" id="ARBA00022490"/>
    </source>
</evidence>
<comment type="subcellular location">
    <subcellularLocation>
        <location evidence="1">Cytoplasm</location>
        <location evidence="1">Cytoskeleton</location>
    </subcellularLocation>
</comment>
<comment type="similarity">
    <text evidence="2">Belongs to the CKAP2 family.</text>
</comment>
<feature type="compositionally biased region" description="Polar residues" evidence="6">
    <location>
        <begin position="286"/>
        <end position="300"/>
    </location>
</feature>
<dbReference type="InParanoid" id="A0A669BLZ3"/>
<reference evidence="8" key="3">
    <citation type="submission" date="2025-09" db="UniProtKB">
        <authorList>
            <consortium name="Ensembl"/>
        </authorList>
    </citation>
    <scope>IDENTIFICATION</scope>
</reference>
<keyword evidence="9" id="KW-1185">Reference proteome</keyword>
<dbReference type="GO" id="GO:0005829">
    <property type="term" value="C:cytosol"/>
    <property type="evidence" value="ECO:0007669"/>
    <property type="project" value="TreeGrafter"/>
</dbReference>
<feature type="domain" description="Cytoskeleton-associated protein 2 C-terminal" evidence="7">
    <location>
        <begin position="653"/>
        <end position="721"/>
    </location>
</feature>
<evidence type="ECO:0000256" key="4">
    <source>
        <dbReference type="ARBA" id="ARBA00022553"/>
    </source>
</evidence>
<keyword evidence="4" id="KW-0597">Phosphoprotein</keyword>
<dbReference type="GeneTree" id="ENSGT00530000063691"/>
<proteinExistence type="inferred from homology"/>
<evidence type="ECO:0000313" key="8">
    <source>
        <dbReference type="Ensembl" id="ENSONIP00000035589.1"/>
    </source>
</evidence>
<keyword evidence="3" id="KW-0963">Cytoplasm</keyword>
<organism evidence="8 9">
    <name type="scientific">Oreochromis niloticus</name>
    <name type="common">Nile tilapia</name>
    <name type="synonym">Tilapia nilotica</name>
    <dbReference type="NCBI Taxonomy" id="8128"/>
    <lineage>
        <taxon>Eukaryota</taxon>
        <taxon>Metazoa</taxon>
        <taxon>Chordata</taxon>
        <taxon>Craniata</taxon>
        <taxon>Vertebrata</taxon>
        <taxon>Euteleostomi</taxon>
        <taxon>Actinopterygii</taxon>
        <taxon>Neopterygii</taxon>
        <taxon>Teleostei</taxon>
        <taxon>Neoteleostei</taxon>
        <taxon>Acanthomorphata</taxon>
        <taxon>Ovalentaria</taxon>
        <taxon>Cichlomorphae</taxon>
        <taxon>Cichliformes</taxon>
        <taxon>Cichlidae</taxon>
        <taxon>African cichlids</taxon>
        <taxon>Pseudocrenilabrinae</taxon>
        <taxon>Oreochromini</taxon>
        <taxon>Oreochromis</taxon>
    </lineage>
</organism>
<feature type="region of interest" description="Disordered" evidence="6">
    <location>
        <begin position="130"/>
        <end position="152"/>
    </location>
</feature>
<dbReference type="AlphaFoldDB" id="A0A669BLZ3"/>
<dbReference type="GO" id="GO:0005813">
    <property type="term" value="C:centrosome"/>
    <property type="evidence" value="ECO:0007669"/>
    <property type="project" value="TreeGrafter"/>
</dbReference>
<dbReference type="InterPro" id="IPR052855">
    <property type="entry name" value="CKAP2-like"/>
</dbReference>